<protein>
    <submittedName>
        <fullName evidence="1">Oxidoreductase</fullName>
    </submittedName>
</protein>
<dbReference type="Proteomes" id="UP000239759">
    <property type="component" value="Unassembled WGS sequence"/>
</dbReference>
<accession>A0AAP8QA92</accession>
<name>A0AAP8QA92_BRELA</name>
<sequence>MFVYSIAKKSILARPKDCAKSITANGIRETESRAKNIIKSPTLWLFSNIHHIFFINIVILYKIHNSPQAEQNNVKYTENIIY</sequence>
<comment type="caution">
    <text evidence="1">The sequence shown here is derived from an EMBL/GenBank/DDBJ whole genome shotgun (WGS) entry which is preliminary data.</text>
</comment>
<gene>
    <name evidence="1" type="ORF">C4A77_19055</name>
</gene>
<dbReference type="AlphaFoldDB" id="A0AAP8QA92"/>
<evidence type="ECO:0000313" key="2">
    <source>
        <dbReference type="Proteomes" id="UP000239759"/>
    </source>
</evidence>
<organism evidence="1 2">
    <name type="scientific">Brevibacillus laterosporus</name>
    <name type="common">Bacillus laterosporus</name>
    <dbReference type="NCBI Taxonomy" id="1465"/>
    <lineage>
        <taxon>Bacteria</taxon>
        <taxon>Bacillati</taxon>
        <taxon>Bacillota</taxon>
        <taxon>Bacilli</taxon>
        <taxon>Bacillales</taxon>
        <taxon>Paenibacillaceae</taxon>
        <taxon>Brevibacillus</taxon>
    </lineage>
</organism>
<reference evidence="1 2" key="1">
    <citation type="submission" date="2018-02" db="EMBL/GenBank/DDBJ databases">
        <title>Comparative analysis of genomes of three Brevibacillus laterosporus strains producers of potent antimicrobials isolated from silage.</title>
        <authorList>
            <person name="Kojic M."/>
            <person name="Miljkovic M."/>
            <person name="Studholme D."/>
            <person name="Filipic B."/>
        </authorList>
    </citation>
    <scope>NUCLEOTIDE SEQUENCE [LARGE SCALE GENOMIC DNA]</scope>
    <source>
        <strain evidence="1 2">BGSP11</strain>
    </source>
</reference>
<evidence type="ECO:0000313" key="1">
    <source>
        <dbReference type="EMBL" id="PPA93310.1"/>
    </source>
</evidence>
<proteinExistence type="predicted"/>
<dbReference type="EMBL" id="PRKQ01000027">
    <property type="protein sequence ID" value="PPA93310.1"/>
    <property type="molecule type" value="Genomic_DNA"/>
</dbReference>